<feature type="transmembrane region" description="Helical" evidence="1">
    <location>
        <begin position="150"/>
        <end position="169"/>
    </location>
</feature>
<name>A0AAX6GHD7_IRIPA</name>
<protein>
    <submittedName>
        <fullName evidence="2">Serine/threonine-protein kinase BLUS1</fullName>
    </submittedName>
</protein>
<comment type="caution">
    <text evidence="2">The sequence shown here is derived from an EMBL/GenBank/DDBJ whole genome shotgun (WGS) entry which is preliminary data.</text>
</comment>
<dbReference type="EMBL" id="JANAVB010019975">
    <property type="protein sequence ID" value="KAJ6827738.1"/>
    <property type="molecule type" value="Genomic_DNA"/>
</dbReference>
<evidence type="ECO:0000256" key="1">
    <source>
        <dbReference type="SAM" id="Phobius"/>
    </source>
</evidence>
<keyword evidence="2" id="KW-0808">Transferase</keyword>
<proteinExistence type="predicted"/>
<gene>
    <name evidence="2" type="ORF">M6B38_366715</name>
</gene>
<keyword evidence="2" id="KW-0418">Kinase</keyword>
<keyword evidence="3" id="KW-1185">Reference proteome</keyword>
<keyword evidence="1" id="KW-0472">Membrane</keyword>
<keyword evidence="1" id="KW-1133">Transmembrane helix</keyword>
<reference evidence="2" key="2">
    <citation type="submission" date="2023-04" db="EMBL/GenBank/DDBJ databases">
        <authorList>
            <person name="Bruccoleri R.E."/>
            <person name="Oakeley E.J."/>
            <person name="Faust A.-M."/>
            <person name="Dessus-Babus S."/>
            <person name="Altorfer M."/>
            <person name="Burckhardt D."/>
            <person name="Oertli M."/>
            <person name="Naumann U."/>
            <person name="Petersen F."/>
            <person name="Wong J."/>
        </authorList>
    </citation>
    <scope>NUCLEOTIDE SEQUENCE</scope>
    <source>
        <strain evidence="2">GSM-AAB239-AS_SAM_17_03QT</strain>
        <tissue evidence="2">Leaf</tissue>
    </source>
</reference>
<dbReference type="AlphaFoldDB" id="A0AAX6GHD7"/>
<dbReference type="GO" id="GO:0016301">
    <property type="term" value="F:kinase activity"/>
    <property type="evidence" value="ECO:0007669"/>
    <property type="project" value="UniProtKB-KW"/>
</dbReference>
<organism evidence="2 3">
    <name type="scientific">Iris pallida</name>
    <name type="common">Sweet iris</name>
    <dbReference type="NCBI Taxonomy" id="29817"/>
    <lineage>
        <taxon>Eukaryota</taxon>
        <taxon>Viridiplantae</taxon>
        <taxon>Streptophyta</taxon>
        <taxon>Embryophyta</taxon>
        <taxon>Tracheophyta</taxon>
        <taxon>Spermatophyta</taxon>
        <taxon>Magnoliopsida</taxon>
        <taxon>Liliopsida</taxon>
        <taxon>Asparagales</taxon>
        <taxon>Iridaceae</taxon>
        <taxon>Iridoideae</taxon>
        <taxon>Irideae</taxon>
        <taxon>Iris</taxon>
    </lineage>
</organism>
<dbReference type="Proteomes" id="UP001140949">
    <property type="component" value="Unassembled WGS sequence"/>
</dbReference>
<evidence type="ECO:0000313" key="2">
    <source>
        <dbReference type="EMBL" id="KAJ6827738.1"/>
    </source>
</evidence>
<evidence type="ECO:0000313" key="3">
    <source>
        <dbReference type="Proteomes" id="UP001140949"/>
    </source>
</evidence>
<sequence>MPEGKKEEISQNEYKRGISGWNFDLEDLRTRASLISDNSEIFSIKIQEVARVLLCLRLILYKKEYMKDCPMPQVVPQGMMILKTTINHHAYHHLIKVYVIRELDLMDLTMSPRLPDQVTKMFCTMACSFKLMIKRIIVVEVVNRRLMRRLQILCSLGLLMTEGFLYVLLHLKSFHR</sequence>
<accession>A0AAX6GHD7</accession>
<keyword evidence="1" id="KW-0812">Transmembrane</keyword>
<reference evidence="2" key="1">
    <citation type="journal article" date="2023" name="GigaByte">
        <title>Genome assembly of the bearded iris, Iris pallida Lam.</title>
        <authorList>
            <person name="Bruccoleri R.E."/>
            <person name="Oakeley E.J."/>
            <person name="Faust A.M.E."/>
            <person name="Altorfer M."/>
            <person name="Dessus-Babus S."/>
            <person name="Burckhardt D."/>
            <person name="Oertli M."/>
            <person name="Naumann U."/>
            <person name="Petersen F."/>
            <person name="Wong J."/>
        </authorList>
    </citation>
    <scope>NUCLEOTIDE SEQUENCE</scope>
    <source>
        <strain evidence="2">GSM-AAB239-AS_SAM_17_03QT</strain>
    </source>
</reference>